<feature type="domain" description="Zn(2)-C6 fungal-type" evidence="3">
    <location>
        <begin position="15"/>
        <end position="53"/>
    </location>
</feature>
<feature type="region of interest" description="Disordered" evidence="2">
    <location>
        <begin position="217"/>
        <end position="245"/>
    </location>
</feature>
<accession>A0AAE0P7G7</accession>
<comment type="caution">
    <text evidence="4">The sequence shown here is derived from an EMBL/GenBank/DDBJ whole genome shotgun (WGS) entry which is preliminary data.</text>
</comment>
<dbReference type="GO" id="GO:0000981">
    <property type="term" value="F:DNA-binding transcription factor activity, RNA polymerase II-specific"/>
    <property type="evidence" value="ECO:0007669"/>
    <property type="project" value="InterPro"/>
</dbReference>
<dbReference type="Proteomes" id="UP001285441">
    <property type="component" value="Unassembled WGS sequence"/>
</dbReference>
<dbReference type="Gene3D" id="4.10.240.10">
    <property type="entry name" value="Zn(2)-C6 fungal-type DNA-binding domain"/>
    <property type="match status" value="1"/>
</dbReference>
<feature type="compositionally biased region" description="Low complexity" evidence="2">
    <location>
        <begin position="72"/>
        <end position="81"/>
    </location>
</feature>
<dbReference type="Pfam" id="PF00172">
    <property type="entry name" value="Zn_clus"/>
    <property type="match status" value="1"/>
</dbReference>
<feature type="region of interest" description="Disordered" evidence="2">
    <location>
        <begin position="450"/>
        <end position="472"/>
    </location>
</feature>
<dbReference type="SMART" id="SM00066">
    <property type="entry name" value="GAL4"/>
    <property type="match status" value="1"/>
</dbReference>
<feature type="region of interest" description="Disordered" evidence="2">
    <location>
        <begin position="316"/>
        <end position="336"/>
    </location>
</feature>
<name>A0AAE0P7G7_9PEZI</name>
<evidence type="ECO:0000259" key="3">
    <source>
        <dbReference type="PROSITE" id="PS50048"/>
    </source>
</evidence>
<dbReference type="PROSITE" id="PS50048">
    <property type="entry name" value="ZN2_CY6_FUNGAL_2"/>
    <property type="match status" value="1"/>
</dbReference>
<evidence type="ECO:0000256" key="1">
    <source>
        <dbReference type="ARBA" id="ARBA00023242"/>
    </source>
</evidence>
<gene>
    <name evidence="4" type="ORF">B0H63DRAFT_58184</name>
</gene>
<dbReference type="SUPFAM" id="SSF57701">
    <property type="entry name" value="Zn2/Cys6 DNA-binding domain"/>
    <property type="match status" value="1"/>
</dbReference>
<feature type="region of interest" description="Disordered" evidence="2">
    <location>
        <begin position="109"/>
        <end position="139"/>
    </location>
</feature>
<keyword evidence="5" id="KW-1185">Reference proteome</keyword>
<sequence length="525" mass="56825">MSGYVQDPDQPLRHACDRCHSQKLRCPRSVDSNKANPDEPCSRCRKAGMACIVSLRGKAGRPSKVDKKKAARSSASSQAVRSPDREFPVDQSWGQEAEDHLISVLDGSRATMSSPGMADDVDMEQAPSQHPATHFSAAHGNYPHSIAASETACRAADELDHPGFDDPFLMDFDTGLDLPTFYISHNAITDGLEPTGNMLQPPIIPRMEGTIAIDPSLTDMLSKPSSLQQKQQQRKRHPSPVAEAPGPQFCSTTCYQKLSDLNARILVSFAKTESTHDSQIIKDVVGFCGELIDTARATTAYFAGSSAAGSRSRASTMSRAESFGEQPSSGASSRRNSEWQVMLNNGHSEPPPFSHNDQSVPGSAIIFLLLGCYTQILRLFEVTTNRLWARYHNAGSDSSSSSSSICGNNTNSSMQQDGGDLGTVSPLLEAALAVHTVAYLLSRLNRSFTVDSDQPQPAANKSSGNTNSIGTPVDDICDLQSWKRSFLGGSGKESDDGLLGQAFGEISERVQWLMMKTQHLQQRIN</sequence>
<feature type="region of interest" description="Disordered" evidence="2">
    <location>
        <begin position="393"/>
        <end position="418"/>
    </location>
</feature>
<feature type="region of interest" description="Disordered" evidence="2">
    <location>
        <begin position="55"/>
        <end position="90"/>
    </location>
</feature>
<feature type="compositionally biased region" description="Basic residues" evidence="2">
    <location>
        <begin position="58"/>
        <end position="71"/>
    </location>
</feature>
<proteinExistence type="predicted"/>
<dbReference type="InterPro" id="IPR036864">
    <property type="entry name" value="Zn2-C6_fun-type_DNA-bd_sf"/>
</dbReference>
<dbReference type="EMBL" id="JAULSW010000001">
    <property type="protein sequence ID" value="KAK3394803.1"/>
    <property type="molecule type" value="Genomic_DNA"/>
</dbReference>
<evidence type="ECO:0000313" key="4">
    <source>
        <dbReference type="EMBL" id="KAK3394803.1"/>
    </source>
</evidence>
<reference evidence="4" key="1">
    <citation type="journal article" date="2023" name="Mol. Phylogenet. Evol.">
        <title>Genome-scale phylogeny and comparative genomics of the fungal order Sordariales.</title>
        <authorList>
            <person name="Hensen N."/>
            <person name="Bonometti L."/>
            <person name="Westerberg I."/>
            <person name="Brannstrom I.O."/>
            <person name="Guillou S."/>
            <person name="Cros-Aarteil S."/>
            <person name="Calhoun S."/>
            <person name="Haridas S."/>
            <person name="Kuo A."/>
            <person name="Mondo S."/>
            <person name="Pangilinan J."/>
            <person name="Riley R."/>
            <person name="LaButti K."/>
            <person name="Andreopoulos B."/>
            <person name="Lipzen A."/>
            <person name="Chen C."/>
            <person name="Yan M."/>
            <person name="Daum C."/>
            <person name="Ng V."/>
            <person name="Clum A."/>
            <person name="Steindorff A."/>
            <person name="Ohm R.A."/>
            <person name="Martin F."/>
            <person name="Silar P."/>
            <person name="Natvig D.O."/>
            <person name="Lalanne C."/>
            <person name="Gautier V."/>
            <person name="Ament-Velasquez S.L."/>
            <person name="Kruys A."/>
            <person name="Hutchinson M.I."/>
            <person name="Powell A.J."/>
            <person name="Barry K."/>
            <person name="Miller A.N."/>
            <person name="Grigoriev I.V."/>
            <person name="Debuchy R."/>
            <person name="Gladieux P."/>
            <person name="Hiltunen Thoren M."/>
            <person name="Johannesson H."/>
        </authorList>
    </citation>
    <scope>NUCLEOTIDE SEQUENCE</scope>
    <source>
        <strain evidence="4">CBS 232.78</strain>
    </source>
</reference>
<dbReference type="AlphaFoldDB" id="A0AAE0P7G7"/>
<organism evidence="4 5">
    <name type="scientific">Podospora didyma</name>
    <dbReference type="NCBI Taxonomy" id="330526"/>
    <lineage>
        <taxon>Eukaryota</taxon>
        <taxon>Fungi</taxon>
        <taxon>Dikarya</taxon>
        <taxon>Ascomycota</taxon>
        <taxon>Pezizomycotina</taxon>
        <taxon>Sordariomycetes</taxon>
        <taxon>Sordariomycetidae</taxon>
        <taxon>Sordariales</taxon>
        <taxon>Podosporaceae</taxon>
        <taxon>Podospora</taxon>
    </lineage>
</organism>
<feature type="compositionally biased region" description="Polar residues" evidence="2">
    <location>
        <begin position="325"/>
        <end position="336"/>
    </location>
</feature>
<feature type="compositionally biased region" description="Polar residues" evidence="2">
    <location>
        <begin position="450"/>
        <end position="470"/>
    </location>
</feature>
<dbReference type="PANTHER" id="PTHR31668">
    <property type="entry name" value="GLUCOSE TRANSPORT TRANSCRIPTION REGULATOR RGT1-RELATED-RELATED"/>
    <property type="match status" value="1"/>
</dbReference>
<reference evidence="4" key="2">
    <citation type="submission" date="2023-06" db="EMBL/GenBank/DDBJ databases">
        <authorList>
            <consortium name="Lawrence Berkeley National Laboratory"/>
            <person name="Haridas S."/>
            <person name="Hensen N."/>
            <person name="Bonometti L."/>
            <person name="Westerberg I."/>
            <person name="Brannstrom I.O."/>
            <person name="Guillou S."/>
            <person name="Cros-Aarteil S."/>
            <person name="Calhoun S."/>
            <person name="Kuo A."/>
            <person name="Mondo S."/>
            <person name="Pangilinan J."/>
            <person name="Riley R."/>
            <person name="LaButti K."/>
            <person name="Andreopoulos B."/>
            <person name="Lipzen A."/>
            <person name="Chen C."/>
            <person name="Yanf M."/>
            <person name="Daum C."/>
            <person name="Ng V."/>
            <person name="Clum A."/>
            <person name="Steindorff A."/>
            <person name="Ohm R."/>
            <person name="Martin F."/>
            <person name="Silar P."/>
            <person name="Natvig D."/>
            <person name="Lalanne C."/>
            <person name="Gautier V."/>
            <person name="Ament-velasquez S.L."/>
            <person name="Kruys A."/>
            <person name="Hutchinson M.I."/>
            <person name="Powell A.J."/>
            <person name="Barry K."/>
            <person name="Miller A.N."/>
            <person name="Grigoriev I.V."/>
            <person name="Debuchy R."/>
            <person name="Gladieux P."/>
            <person name="Thoren M.H."/>
            <person name="Johannesson H."/>
        </authorList>
    </citation>
    <scope>NUCLEOTIDE SEQUENCE</scope>
    <source>
        <strain evidence="4">CBS 232.78</strain>
    </source>
</reference>
<dbReference type="InterPro" id="IPR001138">
    <property type="entry name" value="Zn2Cys6_DnaBD"/>
</dbReference>
<evidence type="ECO:0000313" key="5">
    <source>
        <dbReference type="Proteomes" id="UP001285441"/>
    </source>
</evidence>
<dbReference type="InterPro" id="IPR050797">
    <property type="entry name" value="Carb_Metab_Trans_Reg"/>
</dbReference>
<evidence type="ECO:0000256" key="2">
    <source>
        <dbReference type="SAM" id="MobiDB-lite"/>
    </source>
</evidence>
<dbReference type="GO" id="GO:0008270">
    <property type="term" value="F:zinc ion binding"/>
    <property type="evidence" value="ECO:0007669"/>
    <property type="project" value="InterPro"/>
</dbReference>
<keyword evidence="1" id="KW-0539">Nucleus</keyword>
<protein>
    <recommendedName>
        <fullName evidence="3">Zn(2)-C6 fungal-type domain-containing protein</fullName>
    </recommendedName>
</protein>
<dbReference type="CDD" id="cd00067">
    <property type="entry name" value="GAL4"/>
    <property type="match status" value="1"/>
</dbReference>
<feature type="compositionally biased region" description="Low complexity" evidence="2">
    <location>
        <begin position="396"/>
        <end position="413"/>
    </location>
</feature>